<reference evidence="17 19" key="1">
    <citation type="submission" date="2017-09" db="EMBL/GenBank/DDBJ databases">
        <title>Genomics of the genus Arcobacter.</title>
        <authorList>
            <person name="Perez-Cataluna A."/>
            <person name="Figueras M.J."/>
            <person name="Salas-Masso N."/>
        </authorList>
    </citation>
    <scope>NUCLEOTIDE SEQUENCE [LARGE SCALE GENOMIC DNA]</scope>
    <source>
        <strain evidence="17 19">CECT 7837</strain>
    </source>
</reference>
<comment type="similarity">
    <text evidence="2 13">Belongs to the pyruvate kinase family.</text>
</comment>
<evidence type="ECO:0000313" key="19">
    <source>
        <dbReference type="Proteomes" id="UP000290588"/>
    </source>
</evidence>
<dbReference type="GO" id="GO:0000287">
    <property type="term" value="F:magnesium ion binding"/>
    <property type="evidence" value="ECO:0007669"/>
    <property type="project" value="UniProtKB-UniRule"/>
</dbReference>
<dbReference type="Gene3D" id="3.20.20.60">
    <property type="entry name" value="Phosphoenolpyruvate-binding domains"/>
    <property type="match status" value="1"/>
</dbReference>
<dbReference type="GO" id="GO:0030955">
    <property type="term" value="F:potassium ion binding"/>
    <property type="evidence" value="ECO:0007669"/>
    <property type="project" value="UniProtKB-UniRule"/>
</dbReference>
<proteinExistence type="inferred from homology"/>
<dbReference type="InterPro" id="IPR011037">
    <property type="entry name" value="Pyrv_Knase-like_insert_dom_sf"/>
</dbReference>
<dbReference type="Gene3D" id="3.40.1380.20">
    <property type="entry name" value="Pyruvate kinase, C-terminal domain"/>
    <property type="match status" value="1"/>
</dbReference>
<comment type="pathway">
    <text evidence="1 13">Carbohydrate degradation; glycolysis; pyruvate from D-glyceraldehyde 3-phosphate: step 5/5.</text>
</comment>
<dbReference type="Proteomes" id="UP000290588">
    <property type="component" value="Unassembled WGS sequence"/>
</dbReference>
<keyword evidence="8" id="KW-0067">ATP-binding</keyword>
<evidence type="ECO:0000256" key="12">
    <source>
        <dbReference type="NCBIfam" id="TIGR01064"/>
    </source>
</evidence>
<evidence type="ECO:0000256" key="9">
    <source>
        <dbReference type="ARBA" id="ARBA00022842"/>
    </source>
</evidence>
<dbReference type="NCBIfam" id="NF004491">
    <property type="entry name" value="PRK05826.1"/>
    <property type="match status" value="1"/>
</dbReference>
<dbReference type="EMBL" id="CP032097">
    <property type="protein sequence ID" value="AXX94098.1"/>
    <property type="molecule type" value="Genomic_DNA"/>
</dbReference>
<dbReference type="OrthoDB" id="9812123at2"/>
<dbReference type="Pfam" id="PF00224">
    <property type="entry name" value="PK"/>
    <property type="match status" value="1"/>
</dbReference>
<dbReference type="GO" id="GO:0005524">
    <property type="term" value="F:ATP binding"/>
    <property type="evidence" value="ECO:0007669"/>
    <property type="project" value="UniProtKB-KW"/>
</dbReference>
<dbReference type="InterPro" id="IPR015813">
    <property type="entry name" value="Pyrv/PenolPyrv_kinase-like_dom"/>
</dbReference>
<dbReference type="AlphaFoldDB" id="A0A347U5H0"/>
<dbReference type="NCBIfam" id="TIGR01064">
    <property type="entry name" value="pyruv_kin"/>
    <property type="match status" value="1"/>
</dbReference>
<evidence type="ECO:0000256" key="8">
    <source>
        <dbReference type="ARBA" id="ARBA00022840"/>
    </source>
</evidence>
<keyword evidence="18" id="KW-1185">Reference proteome</keyword>
<dbReference type="GO" id="GO:0004743">
    <property type="term" value="F:pyruvate kinase activity"/>
    <property type="evidence" value="ECO:0007669"/>
    <property type="project" value="UniProtKB-UniRule"/>
</dbReference>
<dbReference type="Gene3D" id="2.40.33.10">
    <property type="entry name" value="PK beta-barrel domain-like"/>
    <property type="match status" value="1"/>
</dbReference>
<keyword evidence="5" id="KW-0479">Metal-binding</keyword>
<evidence type="ECO:0000259" key="14">
    <source>
        <dbReference type="Pfam" id="PF00224"/>
    </source>
</evidence>
<dbReference type="InterPro" id="IPR040442">
    <property type="entry name" value="Pyrv_kinase-like_dom_sf"/>
</dbReference>
<feature type="domain" description="Pyruvate kinase barrel" evidence="14">
    <location>
        <begin position="3"/>
        <end position="324"/>
    </location>
</feature>
<evidence type="ECO:0000256" key="7">
    <source>
        <dbReference type="ARBA" id="ARBA00022777"/>
    </source>
</evidence>
<dbReference type="InterPro" id="IPR015806">
    <property type="entry name" value="Pyrv_Knase_insert_dom_sf"/>
</dbReference>
<feature type="domain" description="Pyruvate kinase C-terminal" evidence="15">
    <location>
        <begin position="355"/>
        <end position="466"/>
    </location>
</feature>
<keyword evidence="9 13" id="KW-0460">Magnesium</keyword>
<keyword evidence="6" id="KW-0547">Nucleotide-binding</keyword>
<evidence type="ECO:0000256" key="10">
    <source>
        <dbReference type="ARBA" id="ARBA00023152"/>
    </source>
</evidence>
<dbReference type="GO" id="GO:0016301">
    <property type="term" value="F:kinase activity"/>
    <property type="evidence" value="ECO:0007669"/>
    <property type="project" value="UniProtKB-KW"/>
</dbReference>
<dbReference type="InterPro" id="IPR001697">
    <property type="entry name" value="Pyr_Knase"/>
</dbReference>
<dbReference type="InterPro" id="IPR015795">
    <property type="entry name" value="Pyrv_Knase_C"/>
</dbReference>
<dbReference type="RefSeq" id="WP_118916342.1">
    <property type="nucleotide sequence ID" value="NZ_CP032097.1"/>
</dbReference>
<dbReference type="Proteomes" id="UP000262582">
    <property type="component" value="Chromosome"/>
</dbReference>
<evidence type="ECO:0000256" key="5">
    <source>
        <dbReference type="ARBA" id="ARBA00022723"/>
    </source>
</evidence>
<evidence type="ECO:0000256" key="6">
    <source>
        <dbReference type="ARBA" id="ARBA00022741"/>
    </source>
</evidence>
<comment type="catalytic activity">
    <reaction evidence="13">
        <text>pyruvate + ATP = phosphoenolpyruvate + ADP + H(+)</text>
        <dbReference type="Rhea" id="RHEA:18157"/>
        <dbReference type="ChEBI" id="CHEBI:15361"/>
        <dbReference type="ChEBI" id="CHEBI:15378"/>
        <dbReference type="ChEBI" id="CHEBI:30616"/>
        <dbReference type="ChEBI" id="CHEBI:58702"/>
        <dbReference type="ChEBI" id="CHEBI:456216"/>
        <dbReference type="EC" id="2.7.1.40"/>
    </reaction>
</comment>
<evidence type="ECO:0000256" key="13">
    <source>
        <dbReference type="RuleBase" id="RU000504"/>
    </source>
</evidence>
<evidence type="ECO:0000256" key="4">
    <source>
        <dbReference type="ARBA" id="ARBA00022679"/>
    </source>
</evidence>
<keyword evidence="10 13" id="KW-0324">Glycolysis</keyword>
<dbReference type="SUPFAM" id="SSF51621">
    <property type="entry name" value="Phosphoenolpyruvate/pyruvate domain"/>
    <property type="match status" value="1"/>
</dbReference>
<keyword evidence="7 13" id="KW-0418">Kinase</keyword>
<dbReference type="NCBIfam" id="NF004978">
    <property type="entry name" value="PRK06354.1"/>
    <property type="match status" value="1"/>
</dbReference>
<evidence type="ECO:0000256" key="3">
    <source>
        <dbReference type="ARBA" id="ARBA00012142"/>
    </source>
</evidence>
<dbReference type="Pfam" id="PF02887">
    <property type="entry name" value="PK_C"/>
    <property type="match status" value="1"/>
</dbReference>
<organism evidence="17 19">
    <name type="scientific">Arcobacter ellisii</name>
    <dbReference type="NCBI Taxonomy" id="913109"/>
    <lineage>
        <taxon>Bacteria</taxon>
        <taxon>Pseudomonadati</taxon>
        <taxon>Campylobacterota</taxon>
        <taxon>Epsilonproteobacteria</taxon>
        <taxon>Campylobacterales</taxon>
        <taxon>Arcobacteraceae</taxon>
        <taxon>Arcobacter</taxon>
    </lineage>
</organism>
<evidence type="ECO:0000313" key="16">
    <source>
        <dbReference type="EMBL" id="AXX94098.1"/>
    </source>
</evidence>
<dbReference type="PRINTS" id="PR01050">
    <property type="entry name" value="PYRUVTKNASE"/>
</dbReference>
<evidence type="ECO:0000256" key="11">
    <source>
        <dbReference type="ARBA" id="ARBA00023317"/>
    </source>
</evidence>
<evidence type="ECO:0000313" key="17">
    <source>
        <dbReference type="EMBL" id="RXI32458.1"/>
    </source>
</evidence>
<accession>A0A347U5H0</accession>
<name>A0A347U5H0_9BACT</name>
<evidence type="ECO:0000256" key="2">
    <source>
        <dbReference type="ARBA" id="ARBA00008663"/>
    </source>
</evidence>
<protein>
    <recommendedName>
        <fullName evidence="3 12">Pyruvate kinase</fullName>
        <ecNumber evidence="3 12">2.7.1.40</ecNumber>
    </recommendedName>
</protein>
<evidence type="ECO:0000259" key="15">
    <source>
        <dbReference type="Pfam" id="PF02887"/>
    </source>
</evidence>
<evidence type="ECO:0000256" key="1">
    <source>
        <dbReference type="ARBA" id="ARBA00004997"/>
    </source>
</evidence>
<sequence>MEKRTKILATLGPASHSIEMIEGLIKAGANMFRLNFSHGSHEYHLETLNNIRTAMKNTGRTVGILQDISGPKVRIGDLKEPFELYRDDVITFLKDEIVGYKKGDKDYIVSINYPDILDKVKVDEYIYLYDGTIRAKVIETGKEVKAKIENHGTLSSRKGVNFPNTVIDIDVITKKDEKDIAWGVENEVDYFAISFVQNAKDMRKARNLLNGYKGKLIAKIEKFDAVENIDEIIEASDGLMVARGDLGIEVPYYDVPTIQKMLIKKANLKGIPVITATQMLLSMTQNERATRAEISDVANAVLDGTDVVMLSEESAVGEDPINVVDTMHNIIAKTEGIYNYDKQYKFPYLDEFDVIQATVTKLADDLKADGILALTSSGKSATKMSRYRPKTPIFTFTHKKKVLNSLTAIWGVEPVGTIKEAQASKMFQKMLKALDEKGLLNKKGLYVATVGYPVGMPGSTNTIKILTPSEMEYYLNFKETKEKDKKSK</sequence>
<dbReference type="EMBL" id="NXIG01000002">
    <property type="protein sequence ID" value="RXI32458.1"/>
    <property type="molecule type" value="Genomic_DNA"/>
</dbReference>
<keyword evidence="11 17" id="KW-0670">Pyruvate</keyword>
<dbReference type="SUPFAM" id="SSF52935">
    <property type="entry name" value="PK C-terminal domain-like"/>
    <property type="match status" value="1"/>
</dbReference>
<dbReference type="InterPro" id="IPR036918">
    <property type="entry name" value="Pyrv_Knase_C_sf"/>
</dbReference>
<dbReference type="PANTHER" id="PTHR11817">
    <property type="entry name" value="PYRUVATE KINASE"/>
    <property type="match status" value="1"/>
</dbReference>
<dbReference type="KEGG" id="aell:AELL_0406"/>
<keyword evidence="4 13" id="KW-0808">Transferase</keyword>
<evidence type="ECO:0000313" key="18">
    <source>
        <dbReference type="Proteomes" id="UP000262582"/>
    </source>
</evidence>
<reference evidence="16 18" key="2">
    <citation type="submission" date="2018-08" db="EMBL/GenBank/DDBJ databases">
        <title>Complete genome of the Arcobacter ellisii type strain LMG 26155.</title>
        <authorList>
            <person name="Miller W.G."/>
            <person name="Yee E."/>
            <person name="Bono J.L."/>
        </authorList>
    </citation>
    <scope>NUCLEOTIDE SEQUENCE [LARGE SCALE GENOMIC DNA]</scope>
    <source>
        <strain evidence="16 18">LMG 26155</strain>
    </source>
</reference>
<gene>
    <name evidence="17" type="primary">pyk</name>
    <name evidence="16" type="synonym">pykF</name>
    <name evidence="16" type="ORF">AELL_0406</name>
    <name evidence="17" type="ORF">CP962_02305</name>
</gene>
<dbReference type="SUPFAM" id="SSF50800">
    <property type="entry name" value="PK beta-barrel domain-like"/>
    <property type="match status" value="1"/>
</dbReference>
<dbReference type="InterPro" id="IPR015793">
    <property type="entry name" value="Pyrv_Knase_brl"/>
</dbReference>
<dbReference type="FunFam" id="2.40.33.10:FF:000001">
    <property type="entry name" value="Pyruvate kinase"/>
    <property type="match status" value="1"/>
</dbReference>
<dbReference type="EC" id="2.7.1.40" evidence="3 12"/>